<organism evidence="1 2">
    <name type="scientific">Paraburkholderia tuberum</name>
    <dbReference type="NCBI Taxonomy" id="157910"/>
    <lineage>
        <taxon>Bacteria</taxon>
        <taxon>Pseudomonadati</taxon>
        <taxon>Pseudomonadota</taxon>
        <taxon>Betaproteobacteria</taxon>
        <taxon>Burkholderiales</taxon>
        <taxon>Burkholderiaceae</taxon>
        <taxon>Paraburkholderia</taxon>
    </lineage>
</organism>
<gene>
    <name evidence="1" type="ORF">SAMN05445850_0584</name>
</gene>
<proteinExistence type="predicted"/>
<accession>A0A1H1ARC9</accession>
<protein>
    <submittedName>
        <fullName evidence="1">Uncharacterized protein</fullName>
    </submittedName>
</protein>
<dbReference type="AlphaFoldDB" id="A0A1H1ARC9"/>
<sequence length="29" mass="2998">MSLNADADKAPTSASFAQLCIVDAAMRVT</sequence>
<name>A0A1H1ARC9_9BURK</name>
<reference evidence="2" key="1">
    <citation type="submission" date="2016-10" db="EMBL/GenBank/DDBJ databases">
        <authorList>
            <person name="Varghese N."/>
            <person name="Submissions S."/>
        </authorList>
    </citation>
    <scope>NUCLEOTIDE SEQUENCE [LARGE SCALE GENOMIC DNA]</scope>
    <source>
        <strain evidence="2">DUS833</strain>
    </source>
</reference>
<dbReference type="EMBL" id="FNKX01000001">
    <property type="protein sequence ID" value="SDQ42323.1"/>
    <property type="molecule type" value="Genomic_DNA"/>
</dbReference>
<dbReference type="Proteomes" id="UP000199365">
    <property type="component" value="Unassembled WGS sequence"/>
</dbReference>
<keyword evidence="2" id="KW-1185">Reference proteome</keyword>
<evidence type="ECO:0000313" key="2">
    <source>
        <dbReference type="Proteomes" id="UP000199365"/>
    </source>
</evidence>
<evidence type="ECO:0000313" key="1">
    <source>
        <dbReference type="EMBL" id="SDQ42323.1"/>
    </source>
</evidence>